<dbReference type="SUPFAM" id="SSF54909">
    <property type="entry name" value="Dimeric alpha+beta barrel"/>
    <property type="match status" value="1"/>
</dbReference>
<reference evidence="3" key="1">
    <citation type="journal article" date="2019" name="Int. J. Syst. Evol. Microbiol.">
        <title>The Global Catalogue of Microorganisms (GCM) 10K type strain sequencing project: providing services to taxonomists for standard genome sequencing and annotation.</title>
        <authorList>
            <consortium name="The Broad Institute Genomics Platform"/>
            <consortium name="The Broad Institute Genome Sequencing Center for Infectious Disease"/>
            <person name="Wu L."/>
            <person name="Ma J."/>
        </authorList>
    </citation>
    <scope>NUCLEOTIDE SEQUENCE [LARGE SCALE GENOMIC DNA]</scope>
    <source>
        <strain evidence="3">NBRC 111980</strain>
    </source>
</reference>
<gene>
    <name evidence="2" type="ORF">GCM10007901_09910</name>
</gene>
<protein>
    <recommendedName>
        <fullName evidence="1">ABM domain-containing protein</fullName>
    </recommendedName>
</protein>
<organism evidence="2 3">
    <name type="scientific">Dyella acidisoli</name>
    <dbReference type="NCBI Taxonomy" id="1867834"/>
    <lineage>
        <taxon>Bacteria</taxon>
        <taxon>Pseudomonadati</taxon>
        <taxon>Pseudomonadota</taxon>
        <taxon>Gammaproteobacteria</taxon>
        <taxon>Lysobacterales</taxon>
        <taxon>Rhodanobacteraceae</taxon>
        <taxon>Dyella</taxon>
    </lineage>
</organism>
<name>A0ABQ5XNE2_9GAMM</name>
<evidence type="ECO:0000313" key="2">
    <source>
        <dbReference type="EMBL" id="GLQ92040.1"/>
    </source>
</evidence>
<sequence>MTGYTYIWEFQVKPEQEASFLEHYGSEGIWVQLFKQAPGFIETLLLRDRDVPYRYVTVDRWQSAAAYQAFRTQFAEAYAALDRACESLTSAEREIGTFDG</sequence>
<dbReference type="Pfam" id="PF03992">
    <property type="entry name" value="ABM"/>
    <property type="match status" value="1"/>
</dbReference>
<dbReference type="Gene3D" id="3.30.70.100">
    <property type="match status" value="1"/>
</dbReference>
<keyword evidence="3" id="KW-1185">Reference proteome</keyword>
<dbReference type="InterPro" id="IPR011008">
    <property type="entry name" value="Dimeric_a/b-barrel"/>
</dbReference>
<comment type="caution">
    <text evidence="2">The sequence shown here is derived from an EMBL/GenBank/DDBJ whole genome shotgun (WGS) entry which is preliminary data.</text>
</comment>
<evidence type="ECO:0000313" key="3">
    <source>
        <dbReference type="Proteomes" id="UP001156670"/>
    </source>
</evidence>
<dbReference type="RefSeq" id="WP_284319794.1">
    <property type="nucleotide sequence ID" value="NZ_BSOB01000010.1"/>
</dbReference>
<proteinExistence type="predicted"/>
<dbReference type="EMBL" id="BSOB01000010">
    <property type="protein sequence ID" value="GLQ92040.1"/>
    <property type="molecule type" value="Genomic_DNA"/>
</dbReference>
<accession>A0ABQ5XNE2</accession>
<dbReference type="Proteomes" id="UP001156670">
    <property type="component" value="Unassembled WGS sequence"/>
</dbReference>
<feature type="domain" description="ABM" evidence="1">
    <location>
        <begin position="7"/>
        <end position="71"/>
    </location>
</feature>
<evidence type="ECO:0000259" key="1">
    <source>
        <dbReference type="Pfam" id="PF03992"/>
    </source>
</evidence>
<dbReference type="InterPro" id="IPR007138">
    <property type="entry name" value="ABM_dom"/>
</dbReference>